<dbReference type="Pfam" id="PF02893">
    <property type="entry name" value="GRAM"/>
    <property type="match status" value="2"/>
</dbReference>
<evidence type="ECO:0000256" key="3">
    <source>
        <dbReference type="SAM" id="MobiDB-lite"/>
    </source>
</evidence>
<dbReference type="Gene3D" id="2.30.29.30">
    <property type="entry name" value="Pleckstrin-homology domain (PH domain)/Phosphotyrosine-binding domain (PTB)"/>
    <property type="match status" value="2"/>
</dbReference>
<feature type="region of interest" description="Disordered" evidence="3">
    <location>
        <begin position="954"/>
        <end position="989"/>
    </location>
</feature>
<evidence type="ECO:0000313" key="7">
    <source>
        <dbReference type="Proteomes" id="UP000007879"/>
    </source>
</evidence>
<dbReference type="EnsemblMetazoa" id="XM_019993309.1">
    <property type="protein sequence ID" value="XP_019848868.1"/>
    <property type="gene ID" value="LOC100642046"/>
</dbReference>
<dbReference type="PANTHER" id="PTHR47666">
    <property type="entry name" value="PROTEIN VASCULAR ASSOCIATED DEATH 1, CHLOROPLASTIC"/>
    <property type="match status" value="1"/>
</dbReference>
<dbReference type="GO" id="GO:0005509">
    <property type="term" value="F:calcium ion binding"/>
    <property type="evidence" value="ECO:0007669"/>
    <property type="project" value="InterPro"/>
</dbReference>
<dbReference type="SMART" id="SM00164">
    <property type="entry name" value="TBC"/>
    <property type="match status" value="1"/>
</dbReference>
<dbReference type="FunCoup" id="A0A1X7VHZ4">
    <property type="interactions" value="65"/>
</dbReference>
<feature type="compositionally biased region" description="Basic and acidic residues" evidence="3">
    <location>
        <begin position="954"/>
        <end position="970"/>
    </location>
</feature>
<dbReference type="EnsemblMetazoa" id="Aqu2.1.39661_001">
    <property type="protein sequence ID" value="Aqu2.1.39661_001"/>
    <property type="gene ID" value="Aqu2.1.39661"/>
</dbReference>
<name>A0A1X7VHZ4_AMPQE</name>
<dbReference type="InterPro" id="IPR000195">
    <property type="entry name" value="Rab-GAP-TBC_dom"/>
</dbReference>
<dbReference type="STRING" id="400682.A0A1X7VHZ4"/>
<dbReference type="InterPro" id="IPR011992">
    <property type="entry name" value="EF-hand-dom_pair"/>
</dbReference>
<dbReference type="CDD" id="cd13217">
    <property type="entry name" value="PH-GRAM1_TCB1D8_TCB1D9_family"/>
    <property type="match status" value="1"/>
</dbReference>
<dbReference type="PROSITE" id="PS50086">
    <property type="entry name" value="TBC_RABGAP"/>
    <property type="match status" value="1"/>
</dbReference>
<keyword evidence="2" id="KW-0677">Repeat</keyword>
<accession>A0A1X7VHZ4</accession>
<dbReference type="GO" id="GO:0005096">
    <property type="term" value="F:GTPase activator activity"/>
    <property type="evidence" value="ECO:0007669"/>
    <property type="project" value="UniProtKB-KW"/>
</dbReference>
<organism evidence="6">
    <name type="scientific">Amphimedon queenslandica</name>
    <name type="common">Sponge</name>
    <dbReference type="NCBI Taxonomy" id="400682"/>
    <lineage>
        <taxon>Eukaryota</taxon>
        <taxon>Metazoa</taxon>
        <taxon>Porifera</taxon>
        <taxon>Demospongiae</taxon>
        <taxon>Heteroscleromorpha</taxon>
        <taxon>Haplosclerida</taxon>
        <taxon>Niphatidae</taxon>
        <taxon>Amphimedon</taxon>
    </lineage>
</organism>
<dbReference type="InParanoid" id="A0A1X7VHZ4"/>
<dbReference type="CDD" id="cd13354">
    <property type="entry name" value="PH-GRAM2_TCB1D9_TCB1D9B"/>
    <property type="match status" value="1"/>
</dbReference>
<dbReference type="Proteomes" id="UP000007879">
    <property type="component" value="Unassembled WGS sequence"/>
</dbReference>
<dbReference type="FunFam" id="2.30.29.30:FF:000013">
    <property type="entry name" value="Putative TBC1 domain family member 8B"/>
    <property type="match status" value="1"/>
</dbReference>
<dbReference type="Gene3D" id="1.10.238.10">
    <property type="entry name" value="EF-hand"/>
    <property type="match status" value="1"/>
</dbReference>
<evidence type="ECO:0000256" key="1">
    <source>
        <dbReference type="ARBA" id="ARBA00022468"/>
    </source>
</evidence>
<gene>
    <name evidence="6" type="primary">100642046</name>
</gene>
<reference evidence="6" key="2">
    <citation type="submission" date="2017-05" db="UniProtKB">
        <authorList>
            <consortium name="EnsemblMetazoa"/>
        </authorList>
    </citation>
    <scope>IDENTIFICATION</scope>
</reference>
<keyword evidence="7" id="KW-1185">Reference proteome</keyword>
<dbReference type="Pfam" id="PF00566">
    <property type="entry name" value="RabGAP-TBC"/>
    <property type="match status" value="1"/>
</dbReference>
<evidence type="ECO:0000259" key="5">
    <source>
        <dbReference type="PROSITE" id="PS50222"/>
    </source>
</evidence>
<dbReference type="InterPro" id="IPR036017">
    <property type="entry name" value="TCB1D9/TCB1D9B_PH-GRAM2"/>
</dbReference>
<dbReference type="InterPro" id="IPR011993">
    <property type="entry name" value="PH-like_dom_sf"/>
</dbReference>
<dbReference type="eggNOG" id="KOG4347">
    <property type="taxonomic scope" value="Eukaryota"/>
</dbReference>
<evidence type="ECO:0008006" key="8">
    <source>
        <dbReference type="Google" id="ProtNLM"/>
    </source>
</evidence>
<dbReference type="AlphaFoldDB" id="A0A1X7VHZ4"/>
<dbReference type="KEGG" id="aqu:100642046"/>
<reference evidence="7" key="1">
    <citation type="journal article" date="2010" name="Nature">
        <title>The Amphimedon queenslandica genome and the evolution of animal complexity.</title>
        <authorList>
            <person name="Srivastava M."/>
            <person name="Simakov O."/>
            <person name="Chapman J."/>
            <person name="Fahey B."/>
            <person name="Gauthier M.E."/>
            <person name="Mitros T."/>
            <person name="Richards G.S."/>
            <person name="Conaco C."/>
            <person name="Dacre M."/>
            <person name="Hellsten U."/>
            <person name="Larroux C."/>
            <person name="Putnam N.H."/>
            <person name="Stanke M."/>
            <person name="Adamska M."/>
            <person name="Darling A."/>
            <person name="Degnan S.M."/>
            <person name="Oakley T.H."/>
            <person name="Plachetzki D.C."/>
            <person name="Zhai Y."/>
            <person name="Adamski M."/>
            <person name="Calcino A."/>
            <person name="Cummins S.F."/>
            <person name="Goodstein D.M."/>
            <person name="Harris C."/>
            <person name="Jackson D.J."/>
            <person name="Leys S.P."/>
            <person name="Shu S."/>
            <person name="Woodcroft B.J."/>
            <person name="Vervoort M."/>
            <person name="Kosik K.S."/>
            <person name="Manning G."/>
            <person name="Degnan B.M."/>
            <person name="Rokhsar D.S."/>
        </authorList>
    </citation>
    <scope>NUCLEOTIDE SEQUENCE [LARGE SCALE GENOMIC DNA]</scope>
</reference>
<feature type="compositionally biased region" description="Acidic residues" evidence="3">
    <location>
        <begin position="971"/>
        <end position="980"/>
    </location>
</feature>
<evidence type="ECO:0000313" key="6">
    <source>
        <dbReference type="EnsemblMetazoa" id="Aqu2.1.39661_001"/>
    </source>
</evidence>
<feature type="domain" description="Rab-GAP TBC" evidence="4">
    <location>
        <begin position="466"/>
        <end position="653"/>
    </location>
</feature>
<dbReference type="SUPFAM" id="SSF47473">
    <property type="entry name" value="EF-hand"/>
    <property type="match status" value="1"/>
</dbReference>
<dbReference type="GO" id="GO:0003008">
    <property type="term" value="P:system process"/>
    <property type="evidence" value="ECO:0007669"/>
    <property type="project" value="UniProtKB-ARBA"/>
</dbReference>
<evidence type="ECO:0000256" key="2">
    <source>
        <dbReference type="ARBA" id="ARBA00022737"/>
    </source>
</evidence>
<dbReference type="InterPro" id="IPR002048">
    <property type="entry name" value="EF_hand_dom"/>
</dbReference>
<dbReference type="InterPro" id="IPR004182">
    <property type="entry name" value="GRAM"/>
</dbReference>
<sequence length="1076" mass="123037">MWVKPQEILISGNPLWVNEKTNLFFTLQIRRGHGEAAKGLAARFIGTFDSIRDSKPHPYRILLHHDSTDFSYIISLCGTQEEVNEDWEYVTNSVLPILMTFDDPSQALEFAQAKVEGLVAYCSESSEEGKIDPEALKFRDVERRFVKQFEMPQEEKLVNYYACSYWKGNFPRQGWLYLSINHLCFYSFLMGSVTTVIIRWSEVKDITRKSIKLGEAIIVENDRNKEHYFSMFVNISETHSLMEQLAQVAITEILHGSMSDSHESLLTSLREAREAKASLSRILDSRKTNEEVCSLFRLPVSEKLDGSCDCSVWSTSARTLVYGTLYVFNKYICFSSKIHDLLWLVIPIRDIEQIEEIPDGGTITSGILIATYSKNTLMFASIEDRHVLIHRVNTFRNKIAKDSGNSRVTLTPLTEALKSFESGPLSPHYEAKQKVRENLWEMYFTDNGRGVSMLRTSDLVDLCLKRIPDKYRIDMWMVYSGALDLQESNPGLYAELVEKAGKVKCLSFEEIERDLNRSLPEHPAYQSETGISALRRVLQAYALRNPAVGYCQAMNIITSVFLLHGNEEQAFWLLSTCCEVLLPEYYNARVVGAQIDSEVFSRLCRQHLPQLHEHLIQIQILTMLSVNWFLTLYITVLNHNDVIGIIDCFFISGSKVLFQVGLAILKYNETHLLAAKDETEIMTILSDFLARVGQKPHQNDKNIRGPEDSPQKAAPVTVSEIINHAHQTYGFITNKEINNNRNSARLTVGQNLIDTSKKTLLRSAMEDSKFSRAELEQLYHWFQEGHRQASYWGSNSAYQLVRASSEKQEPTMDRERFGMLFQYLSPMSFGDHINVISDRVFNLLDVTGSGQMNFHDFCLLFSTMGKAPLQERLKLLYCLHSRELLVHDRKGSNGEGGKISPLSAEFVPPELNQDEFVQLSKTLYSLLQDSANEEGLFKAMSSVAYAIVELGTRNGKEREKEKREGEREEKEQPEEEEEGERENKERSIKEELNISNGSVMPSMSPPITPPTDTNGVHSNENEEGEFWYITLEDFISSIQRETELCQFFAEQYILDLKGSSVDPILNTYTRTFVNSR</sequence>
<dbReference type="PANTHER" id="PTHR47666:SF1">
    <property type="entry name" value="PROTEIN VASCULAR ASSOCIATED DEATH 1, CHLOROPLASTIC"/>
    <property type="match status" value="1"/>
</dbReference>
<keyword evidence="1" id="KW-0343">GTPase activation</keyword>
<dbReference type="InterPro" id="IPR035969">
    <property type="entry name" value="Rab-GAP_TBC_sf"/>
</dbReference>
<dbReference type="PROSITE" id="PS50222">
    <property type="entry name" value="EF_HAND_2"/>
    <property type="match status" value="1"/>
</dbReference>
<dbReference type="OrthoDB" id="17687at2759"/>
<feature type="domain" description="EF-hand" evidence="5">
    <location>
        <begin position="838"/>
        <end position="867"/>
    </location>
</feature>
<dbReference type="SUPFAM" id="SSF47923">
    <property type="entry name" value="Ypt/Rab-GAP domain of gyp1p"/>
    <property type="match status" value="2"/>
</dbReference>
<evidence type="ECO:0000259" key="4">
    <source>
        <dbReference type="PROSITE" id="PS50086"/>
    </source>
</evidence>
<protein>
    <recommendedName>
        <fullName evidence="8">Rab-GAP TBC domain-containing protein</fullName>
    </recommendedName>
</protein>
<dbReference type="SMART" id="SM00568">
    <property type="entry name" value="GRAM"/>
    <property type="match status" value="2"/>
</dbReference>
<dbReference type="Gene3D" id="1.10.8.270">
    <property type="entry name" value="putative rabgap domain of human tbc1 domain family member 14 like domains"/>
    <property type="match status" value="1"/>
</dbReference>
<dbReference type="FunFam" id="1.10.8.270:FF:000002">
    <property type="entry name" value="TBC1 domain family member 9B"/>
    <property type="match status" value="1"/>
</dbReference>
<proteinExistence type="predicted"/>
<dbReference type="Gene3D" id="1.10.472.80">
    <property type="entry name" value="Ypt/Rab-GAP domain of gyp1p, domain 3"/>
    <property type="match status" value="1"/>
</dbReference>